<dbReference type="RefSeq" id="WP_133743527.1">
    <property type="nucleotide sequence ID" value="NZ_SNYN01000032.1"/>
</dbReference>
<accession>A0A4R6UF84</accession>
<dbReference type="Proteomes" id="UP000295281">
    <property type="component" value="Unassembled WGS sequence"/>
</dbReference>
<comment type="caution">
    <text evidence="1">The sequence shown here is derived from an EMBL/GenBank/DDBJ whole genome shotgun (WGS) entry which is preliminary data.</text>
</comment>
<sequence length="444" mass="48781">MSEPNVLLAHLIQEAGMSNAGLASRVNARLGTRYDHTAVARWIRDRAVPRGRAPEAVCTVLTERIGRTVTRADIGMEKGLPRRPVPDLESVMRHTAALWHQDGREEFFLADARPERGPDVVVPAFVWENPPGDADVSGRGIRSIGETEIIQLQQARERYQEMYRRVGGLPVRRRLGAFLARHATEALNASYPDATGRRLHRTVGGLTALAGICAYDARRQALAQRYFFAALRMAKASGDRGFGAYVVALLANQAMSMGEYRLVIQYSETALRATGASLSPALVSDLCTMQARAYARIGDRLACHAQMTRSESAAGHIRTGEEPSEASYVQPGLVETQHAEALRQLGDLTAAERYAVESLAMVEQAHPRGQVHRFAGLAMVRAQAGRVDEALEPAWQMLARVRGMESGRLHDRVRSVRSALVSRSAEPGVREFAEHADAELRLPL</sequence>
<dbReference type="OrthoDB" id="3213425at2"/>
<evidence type="ECO:0000313" key="2">
    <source>
        <dbReference type="Proteomes" id="UP000295281"/>
    </source>
</evidence>
<dbReference type="EMBL" id="SNYN01000032">
    <property type="protein sequence ID" value="TDQ45388.1"/>
    <property type="molecule type" value="Genomic_DNA"/>
</dbReference>
<reference evidence="1 2" key="1">
    <citation type="submission" date="2019-03" db="EMBL/GenBank/DDBJ databases">
        <title>Genomic Encyclopedia of Type Strains, Phase IV (KMG-IV): sequencing the most valuable type-strain genomes for metagenomic binning, comparative biology and taxonomic classification.</title>
        <authorList>
            <person name="Goeker M."/>
        </authorList>
    </citation>
    <scope>NUCLEOTIDE SEQUENCE [LARGE SCALE GENOMIC DNA]</scope>
    <source>
        <strain evidence="1 2">DSM 46770</strain>
    </source>
</reference>
<dbReference type="AlphaFoldDB" id="A0A4R6UF84"/>
<dbReference type="Gene3D" id="1.25.40.10">
    <property type="entry name" value="Tetratricopeptide repeat domain"/>
    <property type="match status" value="1"/>
</dbReference>
<gene>
    <name evidence="1" type="ORF">EV190_13210</name>
</gene>
<organism evidence="1 2">
    <name type="scientific">Actinorugispora endophytica</name>
    <dbReference type="NCBI Taxonomy" id="1605990"/>
    <lineage>
        <taxon>Bacteria</taxon>
        <taxon>Bacillati</taxon>
        <taxon>Actinomycetota</taxon>
        <taxon>Actinomycetes</taxon>
        <taxon>Streptosporangiales</taxon>
        <taxon>Nocardiopsidaceae</taxon>
        <taxon>Actinorugispora</taxon>
    </lineage>
</organism>
<dbReference type="InterPro" id="IPR011990">
    <property type="entry name" value="TPR-like_helical_dom_sf"/>
</dbReference>
<name>A0A4R6UF84_9ACTN</name>
<proteinExistence type="predicted"/>
<evidence type="ECO:0000313" key="1">
    <source>
        <dbReference type="EMBL" id="TDQ45388.1"/>
    </source>
</evidence>
<protein>
    <submittedName>
        <fullName evidence="1">Transcriptional regulator</fullName>
    </submittedName>
</protein>
<keyword evidence="2" id="KW-1185">Reference proteome</keyword>